<dbReference type="OrthoDB" id="2384350at2759"/>
<proteinExistence type="predicted"/>
<evidence type="ECO:0000313" key="2">
    <source>
        <dbReference type="Proteomes" id="UP000605846"/>
    </source>
</evidence>
<keyword evidence="2" id="KW-1185">Reference proteome</keyword>
<sequence length="95" mass="10519">MPGPATLFTLGAVGAAGAVAAYARRSSQGNVKTDELEEGKFKPYDFARRRSSGVKNDLWESRSQADHLWRREYGASFSHNSYPRFPGSKPNKPTK</sequence>
<protein>
    <submittedName>
        <fullName evidence="1">Uncharacterized protein</fullName>
    </submittedName>
</protein>
<dbReference type="EMBL" id="JABAYA010000079">
    <property type="protein sequence ID" value="KAF7726419.1"/>
    <property type="molecule type" value="Genomic_DNA"/>
</dbReference>
<dbReference type="AlphaFoldDB" id="A0A8H7EQ07"/>
<organism evidence="1 2">
    <name type="scientific">Apophysomyces ossiformis</name>
    <dbReference type="NCBI Taxonomy" id="679940"/>
    <lineage>
        <taxon>Eukaryota</taxon>
        <taxon>Fungi</taxon>
        <taxon>Fungi incertae sedis</taxon>
        <taxon>Mucoromycota</taxon>
        <taxon>Mucoromycotina</taxon>
        <taxon>Mucoromycetes</taxon>
        <taxon>Mucorales</taxon>
        <taxon>Mucorineae</taxon>
        <taxon>Mucoraceae</taxon>
        <taxon>Apophysomyces</taxon>
    </lineage>
</organism>
<comment type="caution">
    <text evidence="1">The sequence shown here is derived from an EMBL/GenBank/DDBJ whole genome shotgun (WGS) entry which is preliminary data.</text>
</comment>
<gene>
    <name evidence="1" type="ORF">EC973_008753</name>
</gene>
<reference evidence="1" key="1">
    <citation type="submission" date="2020-01" db="EMBL/GenBank/DDBJ databases">
        <title>Genome Sequencing of Three Apophysomyces-Like Fungal Strains Confirms a Novel Fungal Genus in the Mucoromycota with divergent Burkholderia-like Endosymbiotic Bacteria.</title>
        <authorList>
            <person name="Stajich J.E."/>
            <person name="Macias A.M."/>
            <person name="Carter-House D."/>
            <person name="Lovett B."/>
            <person name="Kasson L.R."/>
            <person name="Berry K."/>
            <person name="Grigoriev I."/>
            <person name="Chang Y."/>
            <person name="Spatafora J."/>
            <person name="Kasson M.T."/>
        </authorList>
    </citation>
    <scope>NUCLEOTIDE SEQUENCE</scope>
    <source>
        <strain evidence="1">NRRL A-21654</strain>
    </source>
</reference>
<name>A0A8H7EQ07_9FUNG</name>
<dbReference type="Proteomes" id="UP000605846">
    <property type="component" value="Unassembled WGS sequence"/>
</dbReference>
<evidence type="ECO:0000313" key="1">
    <source>
        <dbReference type="EMBL" id="KAF7726419.1"/>
    </source>
</evidence>
<accession>A0A8H7EQ07</accession>